<proteinExistence type="predicted"/>
<protein>
    <submittedName>
        <fullName evidence="4">TatD-related deoxyribonuclease</fullName>
    </submittedName>
</protein>
<dbReference type="PIRSF" id="PIRSF005902">
    <property type="entry name" value="DNase_TatD"/>
    <property type="match status" value="1"/>
</dbReference>
<evidence type="ECO:0000313" key="5">
    <source>
        <dbReference type="Proteomes" id="UP001317532"/>
    </source>
</evidence>
<feature type="binding site" evidence="3">
    <location>
        <position position="7"/>
    </location>
    <ligand>
        <name>a divalent metal cation</name>
        <dbReference type="ChEBI" id="CHEBI:60240"/>
        <label>1</label>
    </ligand>
</feature>
<feature type="binding site" evidence="3">
    <location>
        <position position="92"/>
    </location>
    <ligand>
        <name>a divalent metal cation</name>
        <dbReference type="ChEBI" id="CHEBI:60240"/>
        <label>1</label>
    </ligand>
</feature>
<dbReference type="GO" id="GO:0004536">
    <property type="term" value="F:DNA nuclease activity"/>
    <property type="evidence" value="ECO:0007669"/>
    <property type="project" value="InterPro"/>
</dbReference>
<dbReference type="EMBL" id="AP025523">
    <property type="protein sequence ID" value="BDE04925.1"/>
    <property type="molecule type" value="Genomic_DNA"/>
</dbReference>
<dbReference type="InterPro" id="IPR032466">
    <property type="entry name" value="Metal_Hydrolase"/>
</dbReference>
<dbReference type="NCBIfam" id="TIGR00010">
    <property type="entry name" value="YchF/TatD family DNA exonuclease"/>
    <property type="match status" value="1"/>
</dbReference>
<dbReference type="RefSeq" id="WP_317996005.1">
    <property type="nucleotide sequence ID" value="NZ_AP025523.1"/>
</dbReference>
<evidence type="ECO:0000256" key="3">
    <source>
        <dbReference type="PIRSR" id="PIRSR005902-1"/>
    </source>
</evidence>
<keyword evidence="5" id="KW-1185">Reference proteome</keyword>
<dbReference type="KEGG" id="vab:WPS_02010"/>
<dbReference type="Gene3D" id="3.20.20.140">
    <property type="entry name" value="Metal-dependent hydrolases"/>
    <property type="match status" value="1"/>
</dbReference>
<name>A0AAN1XS87_UNVUL</name>
<dbReference type="CDD" id="cd01310">
    <property type="entry name" value="TatD_DNAse"/>
    <property type="match status" value="1"/>
</dbReference>
<dbReference type="AlphaFoldDB" id="A0AAN1XS87"/>
<feature type="binding site" evidence="3">
    <location>
        <position position="154"/>
    </location>
    <ligand>
        <name>a divalent metal cation</name>
        <dbReference type="ChEBI" id="CHEBI:60240"/>
        <label>2</label>
    </ligand>
</feature>
<dbReference type="GO" id="GO:0046872">
    <property type="term" value="F:metal ion binding"/>
    <property type="evidence" value="ECO:0007669"/>
    <property type="project" value="UniProtKB-KW"/>
</dbReference>
<dbReference type="Proteomes" id="UP001317532">
    <property type="component" value="Chromosome"/>
</dbReference>
<dbReference type="PANTHER" id="PTHR46124">
    <property type="entry name" value="D-AMINOACYL-TRNA DEACYLASE"/>
    <property type="match status" value="1"/>
</dbReference>
<dbReference type="GO" id="GO:0005829">
    <property type="term" value="C:cytosol"/>
    <property type="evidence" value="ECO:0007669"/>
    <property type="project" value="TreeGrafter"/>
</dbReference>
<dbReference type="PANTHER" id="PTHR46124:SF2">
    <property type="entry name" value="D-AMINOACYL-TRNA DEACYLASE"/>
    <property type="match status" value="1"/>
</dbReference>
<dbReference type="Pfam" id="PF01026">
    <property type="entry name" value="TatD_DNase"/>
    <property type="match status" value="1"/>
</dbReference>
<keyword evidence="2" id="KW-0378">Hydrolase</keyword>
<dbReference type="FunFam" id="3.20.20.140:FF:000005">
    <property type="entry name" value="TatD family hydrolase"/>
    <property type="match status" value="1"/>
</dbReference>
<feature type="binding site" evidence="3">
    <location>
        <position position="205"/>
    </location>
    <ligand>
        <name>a divalent metal cation</name>
        <dbReference type="ChEBI" id="CHEBI:60240"/>
        <label>1</label>
    </ligand>
</feature>
<sequence length="260" mass="27920">MIDTHAHVHDRAFDDDRPAMLARARDAGVDAIVTVGCDVEDSRRACEAAERYGLAATIGIHPHEAKDAPAEIAAAFDALRERFGARVVAVGETGLDYHYDHSPRDVQREVLRAQLAYARARDLPLIFHQREAHDDFVAALRAGYDAASQRGIVHCFTGSSEEAAVFTGEFGLALGIGGVVTFKTAQPLRDAVRRAGLDAVVLETDCPYLAPIPYRGKRNEPAFVAETARVVAGVLGVDVATVTARSDANARRILALPVAA</sequence>
<dbReference type="InterPro" id="IPR015991">
    <property type="entry name" value="TatD/YcfH-like"/>
</dbReference>
<dbReference type="SUPFAM" id="SSF51556">
    <property type="entry name" value="Metallo-dependent hydrolases"/>
    <property type="match status" value="1"/>
</dbReference>
<feature type="binding site" evidence="3">
    <location>
        <position position="5"/>
    </location>
    <ligand>
        <name>a divalent metal cation</name>
        <dbReference type="ChEBI" id="CHEBI:60240"/>
        <label>1</label>
    </ligand>
</feature>
<evidence type="ECO:0000313" key="4">
    <source>
        <dbReference type="EMBL" id="BDE04925.1"/>
    </source>
</evidence>
<accession>A0AAN1XS87</accession>
<feature type="binding site" evidence="3">
    <location>
        <position position="128"/>
    </location>
    <ligand>
        <name>a divalent metal cation</name>
        <dbReference type="ChEBI" id="CHEBI:60240"/>
        <label>2</label>
    </ligand>
</feature>
<organism evidence="4 5">
    <name type="scientific">Vulcanimicrobium alpinum</name>
    <dbReference type="NCBI Taxonomy" id="3016050"/>
    <lineage>
        <taxon>Bacteria</taxon>
        <taxon>Bacillati</taxon>
        <taxon>Vulcanimicrobiota</taxon>
        <taxon>Vulcanimicrobiia</taxon>
        <taxon>Vulcanimicrobiales</taxon>
        <taxon>Vulcanimicrobiaceae</taxon>
        <taxon>Vulcanimicrobium</taxon>
    </lineage>
</organism>
<gene>
    <name evidence="4" type="ORF">WPS_02010</name>
</gene>
<evidence type="ECO:0000256" key="2">
    <source>
        <dbReference type="ARBA" id="ARBA00022801"/>
    </source>
</evidence>
<evidence type="ECO:0000256" key="1">
    <source>
        <dbReference type="ARBA" id="ARBA00022723"/>
    </source>
</evidence>
<dbReference type="InterPro" id="IPR001130">
    <property type="entry name" value="TatD-like"/>
</dbReference>
<dbReference type="GO" id="GO:0016788">
    <property type="term" value="F:hydrolase activity, acting on ester bonds"/>
    <property type="evidence" value="ECO:0007669"/>
    <property type="project" value="InterPro"/>
</dbReference>
<reference evidence="4 5" key="1">
    <citation type="journal article" date="2022" name="ISME Commun">
        <title>Vulcanimicrobium alpinus gen. nov. sp. nov., the first cultivated representative of the candidate phylum 'Eremiobacterota', is a metabolically versatile aerobic anoxygenic phototroph.</title>
        <authorList>
            <person name="Yabe S."/>
            <person name="Muto K."/>
            <person name="Abe K."/>
            <person name="Yokota A."/>
            <person name="Staudigel H."/>
            <person name="Tebo B.M."/>
        </authorList>
    </citation>
    <scope>NUCLEOTIDE SEQUENCE [LARGE SCALE GENOMIC DNA]</scope>
    <source>
        <strain evidence="4 5">WC8-2</strain>
    </source>
</reference>
<keyword evidence="1 3" id="KW-0479">Metal-binding</keyword>